<sequence length="140" mass="16663">MQVKELYYDCLITEEAILAHYIHHLLQEGKLSLEDDIAAINLEQANHEKVAEMIERNVLGIHRVRVYSLKKSKKCFVFIFAYSEKDAIHYFIQTFRSRPMNCIEYPLDFEFVRGKGTISFWELRREYEEFPAVAGYYVKN</sequence>
<dbReference type="Proteomes" id="UP001209318">
    <property type="component" value="Unassembled WGS sequence"/>
</dbReference>
<name>A0AAE3LMU1_9BACI</name>
<comment type="caution">
    <text evidence="1">The sequence shown here is derived from an EMBL/GenBank/DDBJ whole genome shotgun (WGS) entry which is preliminary data.</text>
</comment>
<evidence type="ECO:0000313" key="2">
    <source>
        <dbReference type="Proteomes" id="UP001209318"/>
    </source>
</evidence>
<gene>
    <name evidence="1" type="ORF">OEV98_06175</name>
</gene>
<accession>A0AAE3LMU1</accession>
<dbReference type="EMBL" id="JAOUSF010000002">
    <property type="protein sequence ID" value="MCU9613137.1"/>
    <property type="molecule type" value="Genomic_DNA"/>
</dbReference>
<reference evidence="1" key="1">
    <citation type="submission" date="2022-10" db="EMBL/GenBank/DDBJ databases">
        <title>Description of Fervidibacillus gen. nov. in the family Fervidibacillaceae fam. nov. with two species, Fervidibacillus albus sp. nov., and Fervidibacillus halotolerans sp. nov., isolated from tidal flat sediments.</title>
        <authorList>
            <person name="Kwon K.K."/>
            <person name="Yang S.-H."/>
        </authorList>
    </citation>
    <scope>NUCLEOTIDE SEQUENCE</scope>
    <source>
        <strain evidence="1">JCM 19140</strain>
    </source>
</reference>
<dbReference type="RefSeq" id="WP_263072349.1">
    <property type="nucleotide sequence ID" value="NZ_JAOUSF010000002.1"/>
</dbReference>
<organism evidence="1 2">
    <name type="scientific">Perspicuibacillus lycopersici</name>
    <dbReference type="NCBI Taxonomy" id="1325689"/>
    <lineage>
        <taxon>Bacteria</taxon>
        <taxon>Bacillati</taxon>
        <taxon>Bacillota</taxon>
        <taxon>Bacilli</taxon>
        <taxon>Bacillales</taxon>
        <taxon>Bacillaceae</taxon>
        <taxon>Perspicuibacillus</taxon>
    </lineage>
</organism>
<keyword evidence="2" id="KW-1185">Reference proteome</keyword>
<protein>
    <submittedName>
        <fullName evidence="1">Uncharacterized protein</fullName>
    </submittedName>
</protein>
<evidence type="ECO:0000313" key="1">
    <source>
        <dbReference type="EMBL" id="MCU9613137.1"/>
    </source>
</evidence>
<proteinExistence type="predicted"/>
<dbReference type="AlphaFoldDB" id="A0AAE3LMU1"/>